<evidence type="ECO:0000313" key="5">
    <source>
        <dbReference type="Proteomes" id="UP000249522"/>
    </source>
</evidence>
<reference evidence="4 5" key="1">
    <citation type="submission" date="2018-06" db="EMBL/GenBank/DDBJ databases">
        <title>Paenibacillus imtechensis sp. nov.</title>
        <authorList>
            <person name="Pinnaka A.K."/>
            <person name="Singh H."/>
            <person name="Kaur M."/>
        </authorList>
    </citation>
    <scope>NUCLEOTIDE SEQUENCE [LARGE SCALE GENOMIC DNA]</scope>
    <source>
        <strain evidence="4 5">SMB1</strain>
    </source>
</reference>
<dbReference type="Pfam" id="PF01476">
    <property type="entry name" value="LysM"/>
    <property type="match status" value="1"/>
</dbReference>
<dbReference type="PROSITE" id="PS51782">
    <property type="entry name" value="LYSM"/>
    <property type="match status" value="1"/>
</dbReference>
<dbReference type="Gene3D" id="2.40.40.10">
    <property type="entry name" value="RlpA-like domain"/>
    <property type="match status" value="1"/>
</dbReference>
<dbReference type="Proteomes" id="UP000249522">
    <property type="component" value="Unassembled WGS sequence"/>
</dbReference>
<dbReference type="InterPro" id="IPR036779">
    <property type="entry name" value="LysM_dom_sf"/>
</dbReference>
<dbReference type="SUPFAM" id="SSF54106">
    <property type="entry name" value="LysM domain"/>
    <property type="match status" value="1"/>
</dbReference>
<dbReference type="InterPro" id="IPR036908">
    <property type="entry name" value="RlpA-like_sf"/>
</dbReference>
<sequence length="252" mass="26247">MTGTRQLHNQTHNDIINSSTRSGSARKHGLFRRVCVTAALLTAITAGQLASSAAAAATYTTEPGDSFWKLSQRFGVKLEQMLESNPEIDPHNLPAGIDIHIPDAGPAPLVMSASPKMPTMMSAVTYQAAAAASSQQKAGAAGMKPASYKKVIQAKASVYTASAAENGKWGAVDYFGKPLAIGTVAVDPKLIPLGSKLYITGYSYSGLPAGGMYAIASDIGGAIKGSRIDIFVADSRPKALTFGIQGVTLYVL</sequence>
<dbReference type="Pfam" id="PF06725">
    <property type="entry name" value="3D"/>
    <property type="match status" value="1"/>
</dbReference>
<dbReference type="InterPro" id="IPR010611">
    <property type="entry name" value="3D_dom"/>
</dbReference>
<dbReference type="CDD" id="cd14667">
    <property type="entry name" value="3D_containing_proteins"/>
    <property type="match status" value="1"/>
</dbReference>
<name>A0A2W1L4W3_9BACL</name>
<dbReference type="InterPro" id="IPR018392">
    <property type="entry name" value="LysM"/>
</dbReference>
<dbReference type="PANTHER" id="PTHR39160:SF4">
    <property type="entry name" value="RESUSCITATION-PROMOTING FACTOR RPFB"/>
    <property type="match status" value="1"/>
</dbReference>
<dbReference type="GO" id="GO:0019867">
    <property type="term" value="C:outer membrane"/>
    <property type="evidence" value="ECO:0007669"/>
    <property type="project" value="InterPro"/>
</dbReference>
<feature type="domain" description="LysM" evidence="3">
    <location>
        <begin position="57"/>
        <end position="101"/>
    </location>
</feature>
<evidence type="ECO:0000256" key="1">
    <source>
        <dbReference type="ARBA" id="ARBA00022729"/>
    </source>
</evidence>
<dbReference type="GO" id="GO:0009254">
    <property type="term" value="P:peptidoglycan turnover"/>
    <property type="evidence" value="ECO:0007669"/>
    <property type="project" value="InterPro"/>
</dbReference>
<dbReference type="AlphaFoldDB" id="A0A2W1L4W3"/>
<evidence type="ECO:0000313" key="4">
    <source>
        <dbReference type="EMBL" id="PZD94386.1"/>
    </source>
</evidence>
<comment type="caution">
    <text evidence="4">The sequence shown here is derived from an EMBL/GenBank/DDBJ whole genome shotgun (WGS) entry which is preliminary data.</text>
</comment>
<dbReference type="PANTHER" id="PTHR39160">
    <property type="entry name" value="CELL WALL-BINDING PROTEIN YOCH"/>
    <property type="match status" value="1"/>
</dbReference>
<dbReference type="SMART" id="SM00257">
    <property type="entry name" value="LysM"/>
    <property type="match status" value="1"/>
</dbReference>
<dbReference type="OrthoDB" id="9798935at2"/>
<dbReference type="CDD" id="cd00118">
    <property type="entry name" value="LysM"/>
    <property type="match status" value="1"/>
</dbReference>
<dbReference type="InterPro" id="IPR051933">
    <property type="entry name" value="Resuscitation_pf_RpfB"/>
</dbReference>
<organism evidence="4 5">
    <name type="scientific">Paenibacillus sambharensis</name>
    <dbReference type="NCBI Taxonomy" id="1803190"/>
    <lineage>
        <taxon>Bacteria</taxon>
        <taxon>Bacillati</taxon>
        <taxon>Bacillota</taxon>
        <taxon>Bacilli</taxon>
        <taxon>Bacillales</taxon>
        <taxon>Paenibacillaceae</taxon>
        <taxon>Paenibacillus</taxon>
    </lineage>
</organism>
<feature type="region of interest" description="Disordered" evidence="2">
    <location>
        <begin position="1"/>
        <end position="22"/>
    </location>
</feature>
<keyword evidence="1" id="KW-0732">Signal</keyword>
<keyword evidence="5" id="KW-1185">Reference proteome</keyword>
<dbReference type="InterPro" id="IPR059180">
    <property type="entry name" value="3D_YorM"/>
</dbReference>
<proteinExistence type="predicted"/>
<dbReference type="EMBL" id="QKRB01000053">
    <property type="protein sequence ID" value="PZD94386.1"/>
    <property type="molecule type" value="Genomic_DNA"/>
</dbReference>
<accession>A0A2W1L4W3</accession>
<dbReference type="GO" id="GO:0004553">
    <property type="term" value="F:hydrolase activity, hydrolyzing O-glycosyl compounds"/>
    <property type="evidence" value="ECO:0007669"/>
    <property type="project" value="InterPro"/>
</dbReference>
<evidence type="ECO:0000259" key="3">
    <source>
        <dbReference type="PROSITE" id="PS51782"/>
    </source>
</evidence>
<dbReference type="SUPFAM" id="SSF50685">
    <property type="entry name" value="Barwin-like endoglucanases"/>
    <property type="match status" value="1"/>
</dbReference>
<dbReference type="Gene3D" id="3.10.350.10">
    <property type="entry name" value="LysM domain"/>
    <property type="match status" value="1"/>
</dbReference>
<gene>
    <name evidence="4" type="ORF">DNH61_18470</name>
</gene>
<protein>
    <recommendedName>
        <fullName evidence="3">LysM domain-containing protein</fullName>
    </recommendedName>
</protein>
<evidence type="ECO:0000256" key="2">
    <source>
        <dbReference type="SAM" id="MobiDB-lite"/>
    </source>
</evidence>